<gene>
    <name evidence="1" type="ORF">L6452_00730</name>
</gene>
<protein>
    <submittedName>
        <fullName evidence="1">Uncharacterized protein</fullName>
    </submittedName>
</protein>
<reference evidence="1 2" key="2">
    <citation type="journal article" date="2022" name="Mol. Ecol. Resour.">
        <title>The genomes of chicory, endive, great burdock and yacon provide insights into Asteraceae paleo-polyploidization history and plant inulin production.</title>
        <authorList>
            <person name="Fan W."/>
            <person name="Wang S."/>
            <person name="Wang H."/>
            <person name="Wang A."/>
            <person name="Jiang F."/>
            <person name="Liu H."/>
            <person name="Zhao H."/>
            <person name="Xu D."/>
            <person name="Zhang Y."/>
        </authorList>
    </citation>
    <scope>NUCLEOTIDE SEQUENCE [LARGE SCALE GENOMIC DNA]</scope>
    <source>
        <strain evidence="2">cv. Niubang</strain>
    </source>
</reference>
<proteinExistence type="predicted"/>
<evidence type="ECO:0000313" key="2">
    <source>
        <dbReference type="Proteomes" id="UP001055879"/>
    </source>
</evidence>
<name>A0ACB9FFJ0_ARCLA</name>
<reference evidence="2" key="1">
    <citation type="journal article" date="2022" name="Mol. Ecol. Resour.">
        <title>The genomes of chicory, endive, great burdock and yacon provide insights into Asteraceae palaeo-polyploidization history and plant inulin production.</title>
        <authorList>
            <person name="Fan W."/>
            <person name="Wang S."/>
            <person name="Wang H."/>
            <person name="Wang A."/>
            <person name="Jiang F."/>
            <person name="Liu H."/>
            <person name="Zhao H."/>
            <person name="Xu D."/>
            <person name="Zhang Y."/>
        </authorList>
    </citation>
    <scope>NUCLEOTIDE SEQUENCE [LARGE SCALE GENOMIC DNA]</scope>
    <source>
        <strain evidence="2">cv. Niubang</strain>
    </source>
</reference>
<dbReference type="Proteomes" id="UP001055879">
    <property type="component" value="Linkage Group LG01"/>
</dbReference>
<accession>A0ACB9FFJ0</accession>
<keyword evidence="2" id="KW-1185">Reference proteome</keyword>
<dbReference type="EMBL" id="CM042047">
    <property type="protein sequence ID" value="KAI3769621.1"/>
    <property type="molecule type" value="Genomic_DNA"/>
</dbReference>
<organism evidence="1 2">
    <name type="scientific">Arctium lappa</name>
    <name type="common">Greater burdock</name>
    <name type="synonym">Lappa major</name>
    <dbReference type="NCBI Taxonomy" id="4217"/>
    <lineage>
        <taxon>Eukaryota</taxon>
        <taxon>Viridiplantae</taxon>
        <taxon>Streptophyta</taxon>
        <taxon>Embryophyta</taxon>
        <taxon>Tracheophyta</taxon>
        <taxon>Spermatophyta</taxon>
        <taxon>Magnoliopsida</taxon>
        <taxon>eudicotyledons</taxon>
        <taxon>Gunneridae</taxon>
        <taxon>Pentapetalae</taxon>
        <taxon>asterids</taxon>
        <taxon>campanulids</taxon>
        <taxon>Asterales</taxon>
        <taxon>Asteraceae</taxon>
        <taxon>Carduoideae</taxon>
        <taxon>Cardueae</taxon>
        <taxon>Arctiinae</taxon>
        <taxon>Arctium</taxon>
    </lineage>
</organism>
<comment type="caution">
    <text evidence="1">The sequence shown here is derived from an EMBL/GenBank/DDBJ whole genome shotgun (WGS) entry which is preliminary data.</text>
</comment>
<sequence length="79" mass="8868">MSDLLVYRILAEDQDYHGHESHGIIPHPANAARVYSVFRWASLALTWLFRRPSETSMAAQVSDLSLKQPLNLVSFPTSG</sequence>
<evidence type="ECO:0000313" key="1">
    <source>
        <dbReference type="EMBL" id="KAI3769621.1"/>
    </source>
</evidence>